<dbReference type="NCBIfam" id="TIGR00231">
    <property type="entry name" value="small_GTP"/>
    <property type="match status" value="1"/>
</dbReference>
<dbReference type="PROSITE" id="PS51421">
    <property type="entry name" value="RAS"/>
    <property type="match status" value="1"/>
</dbReference>
<dbReference type="PROSITE" id="PS51419">
    <property type="entry name" value="RAB"/>
    <property type="match status" value="1"/>
</dbReference>
<comment type="caution">
    <text evidence="3">The sequence shown here is derived from an EMBL/GenBank/DDBJ whole genome shotgun (WGS) entry which is preliminary data.</text>
</comment>
<dbReference type="GO" id="GO:0005525">
    <property type="term" value="F:GTP binding"/>
    <property type="evidence" value="ECO:0007669"/>
    <property type="project" value="UniProtKB-KW"/>
</dbReference>
<keyword evidence="2" id="KW-0342">GTP-binding</keyword>
<dbReference type="Proteomes" id="UP000591131">
    <property type="component" value="Unassembled WGS sequence"/>
</dbReference>
<dbReference type="Gene3D" id="3.40.50.300">
    <property type="entry name" value="P-loop containing nucleotide triphosphate hydrolases"/>
    <property type="match status" value="1"/>
</dbReference>
<keyword evidence="1" id="KW-0547">Nucleotide-binding</keyword>
<dbReference type="InterPro" id="IPR050227">
    <property type="entry name" value="Rab"/>
</dbReference>
<dbReference type="AlphaFoldDB" id="A0A7J6LX55"/>
<dbReference type="InterPro" id="IPR001806">
    <property type="entry name" value="Small_GTPase"/>
</dbReference>
<dbReference type="PANTHER" id="PTHR47977">
    <property type="entry name" value="RAS-RELATED PROTEIN RAB"/>
    <property type="match status" value="1"/>
</dbReference>
<proteinExistence type="predicted"/>
<dbReference type="SMART" id="SM00175">
    <property type="entry name" value="RAB"/>
    <property type="match status" value="1"/>
</dbReference>
<dbReference type="PRINTS" id="PR00449">
    <property type="entry name" value="RASTRNSFRMNG"/>
</dbReference>
<reference evidence="3 4" key="1">
    <citation type="submission" date="2020-04" db="EMBL/GenBank/DDBJ databases">
        <title>Perkinsus chesapeaki whole genome sequence.</title>
        <authorList>
            <person name="Bogema D.R."/>
        </authorList>
    </citation>
    <scope>NUCLEOTIDE SEQUENCE [LARGE SCALE GENOMIC DNA]</scope>
    <source>
        <strain evidence="3">ATCC PRA-425</strain>
    </source>
</reference>
<gene>
    <name evidence="3" type="ORF">FOL47_005567</name>
</gene>
<dbReference type="GO" id="GO:0003924">
    <property type="term" value="F:GTPase activity"/>
    <property type="evidence" value="ECO:0007669"/>
    <property type="project" value="InterPro"/>
</dbReference>
<evidence type="ECO:0000256" key="1">
    <source>
        <dbReference type="ARBA" id="ARBA00022741"/>
    </source>
</evidence>
<dbReference type="SUPFAM" id="SSF52540">
    <property type="entry name" value="P-loop containing nucleoside triphosphate hydrolases"/>
    <property type="match status" value="1"/>
</dbReference>
<evidence type="ECO:0000313" key="3">
    <source>
        <dbReference type="EMBL" id="KAF4663756.1"/>
    </source>
</evidence>
<organism evidence="3 4">
    <name type="scientific">Perkinsus chesapeaki</name>
    <name type="common">Clam parasite</name>
    <name type="synonym">Perkinsus andrewsi</name>
    <dbReference type="NCBI Taxonomy" id="330153"/>
    <lineage>
        <taxon>Eukaryota</taxon>
        <taxon>Sar</taxon>
        <taxon>Alveolata</taxon>
        <taxon>Perkinsozoa</taxon>
        <taxon>Perkinsea</taxon>
        <taxon>Perkinsida</taxon>
        <taxon>Perkinsidae</taxon>
        <taxon>Perkinsus</taxon>
    </lineage>
</organism>
<dbReference type="OrthoDB" id="10254700at2759"/>
<dbReference type="InterPro" id="IPR027417">
    <property type="entry name" value="P-loop_NTPase"/>
</dbReference>
<sequence length="175" mass="19726">MRIVGTDSDEEGEVDEVQDRQYKVILLGNGAVGKTSLANRFCDDGFNTSYKQTIGLDFFVKRLVLPGEINVCLQVWDIGGQSIGGNMISRYIYGSDAVVLVYDITSYQSFQDLNDWLRLVDKATGGQTGGQKRPPLLFLMGNKTDLDHMRMVKSEKHKDFIREHNMSPEPYLPIN</sequence>
<dbReference type="EMBL" id="JAAPAO010000307">
    <property type="protein sequence ID" value="KAF4663756.1"/>
    <property type="molecule type" value="Genomic_DNA"/>
</dbReference>
<name>A0A7J6LX55_PERCH</name>
<dbReference type="FunFam" id="3.40.50.300:FF:001447">
    <property type="entry name" value="Ras-related protein Rab-1B"/>
    <property type="match status" value="1"/>
</dbReference>
<evidence type="ECO:0000256" key="2">
    <source>
        <dbReference type="ARBA" id="ARBA00023134"/>
    </source>
</evidence>
<keyword evidence="4" id="KW-1185">Reference proteome</keyword>
<evidence type="ECO:0000313" key="4">
    <source>
        <dbReference type="Proteomes" id="UP000591131"/>
    </source>
</evidence>
<dbReference type="SMART" id="SM00173">
    <property type="entry name" value="RAS"/>
    <property type="match status" value="1"/>
</dbReference>
<dbReference type="InterPro" id="IPR005225">
    <property type="entry name" value="Small_GTP-bd"/>
</dbReference>
<dbReference type="Pfam" id="PF00071">
    <property type="entry name" value="Ras"/>
    <property type="match status" value="1"/>
</dbReference>
<protein>
    <submittedName>
        <fullName evidence="3">Uncharacterized protein</fullName>
    </submittedName>
</protein>
<accession>A0A7J6LX55</accession>